<name>A0A2K8NYN2_9MOLU</name>
<feature type="signal peptide" evidence="1">
    <location>
        <begin position="1"/>
        <end position="20"/>
    </location>
</feature>
<accession>A0A2K8NYN2</accession>
<reference evidence="2 3" key="1">
    <citation type="submission" date="2017-11" db="EMBL/GenBank/DDBJ databases">
        <title>Genome sequence of Entomoplasma melaleucae M1 (ATCC 49191).</title>
        <authorList>
            <person name="Lo W.-S."/>
            <person name="Gasparich G.E."/>
            <person name="Kuo C.-H."/>
        </authorList>
    </citation>
    <scope>NUCLEOTIDE SEQUENCE [LARGE SCALE GENOMIC DNA]</scope>
    <source>
        <strain evidence="2 3">M1</strain>
    </source>
</reference>
<dbReference type="AlphaFoldDB" id="A0A2K8NYN2"/>
<organism evidence="2 3">
    <name type="scientific">Mesoplasma melaleucae</name>
    <dbReference type="NCBI Taxonomy" id="81459"/>
    <lineage>
        <taxon>Bacteria</taxon>
        <taxon>Bacillati</taxon>
        <taxon>Mycoplasmatota</taxon>
        <taxon>Mollicutes</taxon>
        <taxon>Entomoplasmatales</taxon>
        <taxon>Entomoplasmataceae</taxon>
        <taxon>Mesoplasma</taxon>
    </lineage>
</organism>
<proteinExistence type="predicted"/>
<protein>
    <recommendedName>
        <fullName evidence="4">Lipoprotein</fullName>
    </recommendedName>
</protein>
<dbReference type="STRING" id="1408435.GCA_000685885_01118"/>
<dbReference type="OrthoDB" id="395787at2"/>
<dbReference type="Proteomes" id="UP000231896">
    <property type="component" value="Chromosome"/>
</dbReference>
<dbReference type="KEGG" id="eml:EMELA_v1c02780"/>
<keyword evidence="1" id="KW-0732">Signal</keyword>
<dbReference type="NCBIfam" id="NF038029">
    <property type="entry name" value="LP_plasma"/>
    <property type="match status" value="1"/>
</dbReference>
<dbReference type="PROSITE" id="PS51257">
    <property type="entry name" value="PROKAR_LIPOPROTEIN"/>
    <property type="match status" value="1"/>
</dbReference>
<evidence type="ECO:0000256" key="1">
    <source>
        <dbReference type="SAM" id="SignalP"/>
    </source>
</evidence>
<dbReference type="RefSeq" id="WP_028124405.1">
    <property type="nucleotide sequence ID" value="NZ_CP024964.1"/>
</dbReference>
<sequence>MKKILAILAAVGLTATTSSLVVSCSKPVDRFNKLNFKDKAVYETFIIKMKDQGLISVSEAEKFLRISDTEIIADVLKILDKRISEEEYKATNASLASTLKLKEKSSDENITSNLLDSLATNKFYSEYTSKIITNNGIVNDWDYMNEHSLNAFNLFEDDAKVNYSIYYKADGSDTLTRWQARNEFNQTIRNTPTLEILNSNTNNFFLVGAFNDTAVTALPTTTKIINKDTSIGGISAPFLIKKSETVEGFNGNEIMKYRFQSYINAKIIPDLYTQLISLAYLDSNLYSTNYTSKNYTNAFARLNTSNKLVSSFQNSLISDTKTSNVKLIWSFKSDVSTDTTEWVKAYKKALGIPDASGNIILNSGNIATLIEKFKEGSVDKLENVTKLGTDPFLGLIGYNGIVKNSESGIEAISGSLSISTDAQTAAKAINAPTILTGANDQGFSVGDAGEHEIVLVLPLYLNDIFDSSNVTLLSSNGQAEFTIPENTWIPLGDKYSPYIDNVNAYKDETGLDVIKDKTRNIYIKAQSDAGGSITLGDTSTLKVTVKVEKETSTMLGIHEVINKEDSTFKNAFSADDQAKVKDTDKILHSVLLSRNADPKGVYELTQRWEMSSQTSQDVKNLSSTKKELLLSEIENGLVTGDTDYTTEAKEELYTKYIMDGDNVLYQALYDEISKYIKEDDSGSSD</sequence>
<dbReference type="InterPro" id="IPR054816">
    <property type="entry name" value="Lipoprotein_mollicutes-type_CS"/>
</dbReference>
<feature type="chain" id="PRO_5014843082" description="Lipoprotein" evidence="1">
    <location>
        <begin position="21"/>
        <end position="685"/>
    </location>
</feature>
<evidence type="ECO:0000313" key="2">
    <source>
        <dbReference type="EMBL" id="ATZ17851.1"/>
    </source>
</evidence>
<keyword evidence="3" id="KW-1185">Reference proteome</keyword>
<evidence type="ECO:0000313" key="3">
    <source>
        <dbReference type="Proteomes" id="UP000231896"/>
    </source>
</evidence>
<evidence type="ECO:0008006" key="4">
    <source>
        <dbReference type="Google" id="ProtNLM"/>
    </source>
</evidence>
<gene>
    <name evidence="2" type="ORF">EMELA_v1c02780</name>
</gene>
<dbReference type="EMBL" id="CP024964">
    <property type="protein sequence ID" value="ATZ17851.1"/>
    <property type="molecule type" value="Genomic_DNA"/>
</dbReference>